<feature type="compositionally biased region" description="Pro residues" evidence="1">
    <location>
        <begin position="872"/>
        <end position="906"/>
    </location>
</feature>
<dbReference type="PANTHER" id="PTHR42031">
    <property type="entry name" value="KEY LIME PATHOGENICITY PROTEIN"/>
    <property type="match status" value="1"/>
</dbReference>
<dbReference type="Proteomes" id="UP001321749">
    <property type="component" value="Unassembled WGS sequence"/>
</dbReference>
<gene>
    <name evidence="3" type="ORF">QBC42DRAFT_275158</name>
</gene>
<feature type="region of interest" description="Disordered" evidence="1">
    <location>
        <begin position="1100"/>
        <end position="1282"/>
    </location>
</feature>
<dbReference type="InterPro" id="IPR036236">
    <property type="entry name" value="Znf_C2H2_sf"/>
</dbReference>
<sequence>MLRHKLRVLRAYADDNQLSDKIPILSDIDEARTLQYHCECIEAACLEHGVDLQDPRFLDILKFHYYRDQAPEGYAAWLDRNISHYDPVAQAFRLRDSFPLGFRTHHSYKCWDERCMHYIYGYPLHGDRDQHAKEHVVPYKRDSALSVGDAPPLAFTDQPVRSYATEYNSNGKRPASPLYLPRPASNLQLAPIATGSTQTKDHQSTLRSYSFISEYPAGPRGSVDSEVDPLLPPMKRSRVGQSRLESIGELRLLRDTGPCLRCRASKQGCDSNDTCGLCLDQGASPDNDFWKALGCHRGPLASLVDIVLPASISPKHSQTPLTSPLAIRRNMNEFLERSFVVPPEIARMVKTHLDFDDGFWWTEDLASLPPTNPTLASYSKDAVERPPPILSALAASWNMGGTIYNFWQLLKLSGVISGTREAEAVRYPVLHRAKLLLRETLFYDLQQHEPVIHGEPSSSTTHVIFDDADLYGRYQVLYSCVAQFLQALDSQLARASPLEPKNWLAVFISLCIFSMVRTLLVDRAAQTRTGSPAQPGTAAMHAVYRALVNLFVTSTPMLLDRPEVEMSGDDRELLVSINALLGGSSWAERGIRSTKDFLIALGSGESVEGSYYNGFLKQRSSQRQGSFVLAPISKLAEEARKPLPDIRPLSNHWNHGQPDKEMYMFKGEADRILTSPQAIDLVRRHTVAESPSYTIQAGRGLTSPISAPPLRPTTYQRPQVRRVYCTKCNEYPEGFRGEHELRRHTDAKHAPLVKRYICTEPLDPSASPMPAIPLKKCRACVSQKRYGAYYNAAAHLRRAHFNPQRGGKTSGDWPPMTVLKDWMREVEVQQSFDAQDQDDASSDDEVQTYKSAHEFVSPPNQLPHVLETLPPRLAPAPPPPQHSGPPHGLPPLAPSYDRPPPNPPPIIIQSAYLTQTSILKSDVLKSDALKGDSHRGDEQQHSTPSSSSSASRSRCPHPECGRVFKDLSAHMLTHMEERPEKCPIESCEYHTKGFARKYDKNRHALTHYKGTMVCPFCPGVGTSYEKAFNRADVFKRHLTAVHNVEQTPPNSRRLIVTPGSSRAGGLGAKCSICQSQFATAQEFYEHLDECVLNVIVPSTPQPTAGANRSGSISERKNSASKTPTTVAEKGKEAEASPEARQPKAVEQEPQRKSESKLREEIRPEEPSPQVDAKPSPRVEQPEQPEQSEQPQPQQRKESAVNSIPDSPLSPPPEVVANPYPEIEATSEPVSEIQVATGPREEKGEPMEVEEPESESAQLESRPMFVPKVTLGSPIPPDAMDTD</sequence>
<accession>A0AAV9HFV7</accession>
<reference evidence="3" key="2">
    <citation type="submission" date="2023-06" db="EMBL/GenBank/DDBJ databases">
        <authorList>
            <consortium name="Lawrence Berkeley National Laboratory"/>
            <person name="Mondo S.J."/>
            <person name="Hensen N."/>
            <person name="Bonometti L."/>
            <person name="Westerberg I."/>
            <person name="Brannstrom I.O."/>
            <person name="Guillou S."/>
            <person name="Cros-Aarteil S."/>
            <person name="Calhoun S."/>
            <person name="Haridas S."/>
            <person name="Kuo A."/>
            <person name="Pangilinan J."/>
            <person name="Riley R."/>
            <person name="Labutti K."/>
            <person name="Andreopoulos B."/>
            <person name="Lipzen A."/>
            <person name="Chen C."/>
            <person name="Yanf M."/>
            <person name="Daum C."/>
            <person name="Ng V."/>
            <person name="Clum A."/>
            <person name="Steindorff A."/>
            <person name="Ohm R."/>
            <person name="Martin F."/>
            <person name="Silar P."/>
            <person name="Natvig D."/>
            <person name="Lalanne C."/>
            <person name="Gautier V."/>
            <person name="Ament-Velasquez S.L."/>
            <person name="Kruys A."/>
            <person name="Hutchinson M.I."/>
            <person name="Powell A.J."/>
            <person name="Barry K."/>
            <person name="Miller A.N."/>
            <person name="Grigoriev I.V."/>
            <person name="Debuchy R."/>
            <person name="Gladieux P."/>
            <person name="Thoren M.H."/>
            <person name="Johannesson H."/>
        </authorList>
    </citation>
    <scope>NUCLEOTIDE SEQUENCE</scope>
    <source>
        <strain evidence="3">PSN324</strain>
    </source>
</reference>
<evidence type="ECO:0000259" key="2">
    <source>
        <dbReference type="SMART" id="SM00355"/>
    </source>
</evidence>
<feature type="compositionally biased region" description="Polar residues" evidence="1">
    <location>
        <begin position="1100"/>
        <end position="1112"/>
    </location>
</feature>
<name>A0AAV9HFV7_9PEZI</name>
<feature type="domain" description="C2H2-type" evidence="2">
    <location>
        <begin position="953"/>
        <end position="974"/>
    </location>
</feature>
<evidence type="ECO:0000313" key="4">
    <source>
        <dbReference type="Proteomes" id="UP001321749"/>
    </source>
</evidence>
<comment type="caution">
    <text evidence="3">The sequence shown here is derived from an EMBL/GenBank/DDBJ whole genome shotgun (WGS) entry which is preliminary data.</text>
</comment>
<proteinExistence type="predicted"/>
<feature type="region of interest" description="Disordered" evidence="1">
    <location>
        <begin position="928"/>
        <end position="957"/>
    </location>
</feature>
<feature type="compositionally biased region" description="Low complexity" evidence="1">
    <location>
        <begin position="1181"/>
        <end position="1193"/>
    </location>
</feature>
<feature type="region of interest" description="Disordered" evidence="1">
    <location>
        <begin position="854"/>
        <end position="907"/>
    </location>
</feature>
<dbReference type="Pfam" id="PF25438">
    <property type="entry name" value="DUF7896"/>
    <property type="match status" value="1"/>
</dbReference>
<feature type="compositionally biased region" description="Basic and acidic residues" evidence="1">
    <location>
        <begin position="928"/>
        <end position="940"/>
    </location>
</feature>
<evidence type="ECO:0000256" key="1">
    <source>
        <dbReference type="SAM" id="MobiDB-lite"/>
    </source>
</evidence>
<dbReference type="InterPro" id="IPR057218">
    <property type="entry name" value="DUF7896"/>
</dbReference>
<feature type="domain" description="C2H2-type" evidence="2">
    <location>
        <begin position="980"/>
        <end position="1007"/>
    </location>
</feature>
<organism evidence="3 4">
    <name type="scientific">Cladorrhinum samala</name>
    <dbReference type="NCBI Taxonomy" id="585594"/>
    <lineage>
        <taxon>Eukaryota</taxon>
        <taxon>Fungi</taxon>
        <taxon>Dikarya</taxon>
        <taxon>Ascomycota</taxon>
        <taxon>Pezizomycotina</taxon>
        <taxon>Sordariomycetes</taxon>
        <taxon>Sordariomycetidae</taxon>
        <taxon>Sordariales</taxon>
        <taxon>Podosporaceae</taxon>
        <taxon>Cladorrhinum</taxon>
    </lineage>
</organism>
<keyword evidence="4" id="KW-1185">Reference proteome</keyword>
<feature type="compositionally biased region" description="Basic and acidic residues" evidence="1">
    <location>
        <begin position="1140"/>
        <end position="1165"/>
    </location>
</feature>
<dbReference type="PANTHER" id="PTHR42031:SF1">
    <property type="entry name" value="KEY LIME PATHOGENICITY PROTEIN"/>
    <property type="match status" value="1"/>
</dbReference>
<reference evidence="3" key="1">
    <citation type="journal article" date="2023" name="Mol. Phylogenet. Evol.">
        <title>Genome-scale phylogeny and comparative genomics of the fungal order Sordariales.</title>
        <authorList>
            <person name="Hensen N."/>
            <person name="Bonometti L."/>
            <person name="Westerberg I."/>
            <person name="Brannstrom I.O."/>
            <person name="Guillou S."/>
            <person name="Cros-Aarteil S."/>
            <person name="Calhoun S."/>
            <person name="Haridas S."/>
            <person name="Kuo A."/>
            <person name="Mondo S."/>
            <person name="Pangilinan J."/>
            <person name="Riley R."/>
            <person name="LaButti K."/>
            <person name="Andreopoulos B."/>
            <person name="Lipzen A."/>
            <person name="Chen C."/>
            <person name="Yan M."/>
            <person name="Daum C."/>
            <person name="Ng V."/>
            <person name="Clum A."/>
            <person name="Steindorff A."/>
            <person name="Ohm R.A."/>
            <person name="Martin F."/>
            <person name="Silar P."/>
            <person name="Natvig D.O."/>
            <person name="Lalanne C."/>
            <person name="Gautier V."/>
            <person name="Ament-Velasquez S.L."/>
            <person name="Kruys A."/>
            <person name="Hutchinson M.I."/>
            <person name="Powell A.J."/>
            <person name="Barry K."/>
            <person name="Miller A.N."/>
            <person name="Grigoriev I.V."/>
            <person name="Debuchy R."/>
            <person name="Gladieux P."/>
            <person name="Hiltunen Thoren M."/>
            <person name="Johannesson H."/>
        </authorList>
    </citation>
    <scope>NUCLEOTIDE SEQUENCE</scope>
    <source>
        <strain evidence="3">PSN324</strain>
    </source>
</reference>
<feature type="domain" description="C2H2-type" evidence="2">
    <location>
        <begin position="723"/>
        <end position="749"/>
    </location>
</feature>
<feature type="compositionally biased region" description="Low complexity" evidence="1">
    <location>
        <begin position="942"/>
        <end position="953"/>
    </location>
</feature>
<dbReference type="SMART" id="SM00355">
    <property type="entry name" value="ZnF_C2H2"/>
    <property type="match status" value="5"/>
</dbReference>
<protein>
    <recommendedName>
        <fullName evidence="2">C2H2-type domain-containing protein</fullName>
    </recommendedName>
</protein>
<evidence type="ECO:0000313" key="3">
    <source>
        <dbReference type="EMBL" id="KAK4459089.1"/>
    </source>
</evidence>
<dbReference type="InterPro" id="IPR013087">
    <property type="entry name" value="Znf_C2H2_type"/>
</dbReference>
<feature type="domain" description="C2H2-type" evidence="2">
    <location>
        <begin position="1068"/>
        <end position="1088"/>
    </location>
</feature>
<dbReference type="EMBL" id="MU865046">
    <property type="protein sequence ID" value="KAK4459089.1"/>
    <property type="molecule type" value="Genomic_DNA"/>
</dbReference>
<dbReference type="Gene3D" id="3.30.160.60">
    <property type="entry name" value="Classic Zinc Finger"/>
    <property type="match status" value="1"/>
</dbReference>
<feature type="domain" description="C2H2-type" evidence="2">
    <location>
        <begin position="1012"/>
        <end position="1042"/>
    </location>
</feature>
<dbReference type="SUPFAM" id="SSF57667">
    <property type="entry name" value="beta-beta-alpha zinc fingers"/>
    <property type="match status" value="1"/>
</dbReference>